<dbReference type="RefSeq" id="WP_166453416.1">
    <property type="nucleotide sequence ID" value="NZ_JAAOMA010000038.1"/>
</dbReference>
<protein>
    <submittedName>
        <fullName evidence="1">Phage tail assembly protein</fullName>
    </submittedName>
</protein>
<dbReference type="InterPro" id="IPR019289">
    <property type="entry name" value="Phage_tail_E/E"/>
</dbReference>
<accession>A0ABX0L759</accession>
<keyword evidence="2" id="KW-1185">Reference proteome</keyword>
<reference evidence="1 2" key="1">
    <citation type="submission" date="2020-03" db="EMBL/GenBank/DDBJ databases">
        <title>Draft genome sequence of environmentally isolated cultures.</title>
        <authorList>
            <person name="Wilson H.S."/>
            <person name="De Leon M.E."/>
        </authorList>
    </citation>
    <scope>NUCLEOTIDE SEQUENCE [LARGE SCALE GENOMIC DNA]</scope>
    <source>
        <strain evidence="1 2">HSC-31F16</strain>
    </source>
</reference>
<dbReference type="EMBL" id="JAAOMA010000038">
    <property type="protein sequence ID" value="NHR07644.1"/>
    <property type="molecule type" value="Genomic_DNA"/>
</dbReference>
<comment type="caution">
    <text evidence="1">The sequence shown here is derived from an EMBL/GenBank/DDBJ whole genome shotgun (WGS) entry which is preliminary data.</text>
</comment>
<dbReference type="Proteomes" id="UP001515641">
    <property type="component" value="Unassembled WGS sequence"/>
</dbReference>
<gene>
    <name evidence="1" type="ORF">HA052_20870</name>
</gene>
<organism evidence="1 2">
    <name type="scientific">Chromobacterium fluminis</name>
    <dbReference type="NCBI Taxonomy" id="3044269"/>
    <lineage>
        <taxon>Bacteria</taxon>
        <taxon>Pseudomonadati</taxon>
        <taxon>Pseudomonadota</taxon>
        <taxon>Betaproteobacteria</taxon>
        <taxon>Neisseriales</taxon>
        <taxon>Chromobacteriaceae</taxon>
        <taxon>Chromobacterium</taxon>
    </lineage>
</organism>
<sequence>MAEENKTEVPDELTIELRKPVELAGETTFVLELREPTVDELDRFLKAMDKHGPVEATKLLISAVSGVNVAVLGKVGARDFKAAESYLSNFF</sequence>
<evidence type="ECO:0000313" key="1">
    <source>
        <dbReference type="EMBL" id="NHR07644.1"/>
    </source>
</evidence>
<dbReference type="Pfam" id="PF10109">
    <property type="entry name" value="Phage_TAC_7"/>
    <property type="match status" value="1"/>
</dbReference>
<proteinExistence type="predicted"/>
<name>A0ABX0L759_9NEIS</name>
<evidence type="ECO:0000313" key="2">
    <source>
        <dbReference type="Proteomes" id="UP001515641"/>
    </source>
</evidence>